<dbReference type="PRINTS" id="PR00372">
    <property type="entry name" value="FYWHYDRXLASE"/>
</dbReference>
<dbReference type="Pfam" id="PF00351">
    <property type="entry name" value="Biopterin_H"/>
    <property type="match status" value="1"/>
</dbReference>
<evidence type="ECO:0000256" key="1">
    <source>
        <dbReference type="ARBA" id="ARBA00001954"/>
    </source>
</evidence>
<evidence type="ECO:0000256" key="2">
    <source>
        <dbReference type="ARBA" id="ARBA00009712"/>
    </source>
</evidence>
<comment type="cofactor">
    <cofactor evidence="1 7">
        <name>Fe(2+)</name>
        <dbReference type="ChEBI" id="CHEBI:29033"/>
    </cofactor>
</comment>
<feature type="binding site" evidence="7">
    <location>
        <position position="162"/>
    </location>
    <ligand>
        <name>Fe cation</name>
        <dbReference type="ChEBI" id="CHEBI:24875"/>
    </ligand>
</feature>
<dbReference type="Proteomes" id="UP000178700">
    <property type="component" value="Unassembled WGS sequence"/>
</dbReference>
<feature type="domain" description="Biopterin-dependent aromatic amino acid hydroxylase family profile" evidence="8">
    <location>
        <begin position="1"/>
        <end position="278"/>
    </location>
</feature>
<accession>A0A1F6V873</accession>
<evidence type="ECO:0000256" key="5">
    <source>
        <dbReference type="ARBA" id="ARBA00023004"/>
    </source>
</evidence>
<organism evidence="9 10">
    <name type="scientific">Candidatus Nomurabacteria bacterium RIFCSPHIGHO2_01_FULL_39_10</name>
    <dbReference type="NCBI Taxonomy" id="1801733"/>
    <lineage>
        <taxon>Bacteria</taxon>
        <taxon>Candidatus Nomuraibacteriota</taxon>
    </lineage>
</organism>
<gene>
    <name evidence="9" type="ORF">A2642_04140</name>
</gene>
<dbReference type="PANTHER" id="PTHR11473">
    <property type="entry name" value="AROMATIC AMINO ACID HYDROXYLASE"/>
    <property type="match status" value="1"/>
</dbReference>
<comment type="caution">
    <text evidence="9">The sequence shown here is derived from an EMBL/GenBank/DDBJ whole genome shotgun (WGS) entry which is preliminary data.</text>
</comment>
<proteinExistence type="inferred from homology"/>
<dbReference type="PROSITE" id="PS00367">
    <property type="entry name" value="BH4_AAA_HYDROXYL_1"/>
    <property type="match status" value="1"/>
</dbReference>
<dbReference type="SUPFAM" id="SSF56534">
    <property type="entry name" value="Aromatic aminoacid monoxygenases, catalytic and oligomerization domains"/>
    <property type="match status" value="1"/>
</dbReference>
<evidence type="ECO:0000259" key="8">
    <source>
        <dbReference type="PROSITE" id="PS51410"/>
    </source>
</evidence>
<dbReference type="AlphaFoldDB" id="A0A1F6V873"/>
<dbReference type="GO" id="GO:0005506">
    <property type="term" value="F:iron ion binding"/>
    <property type="evidence" value="ECO:0007669"/>
    <property type="project" value="InterPro"/>
</dbReference>
<feature type="binding site" evidence="7">
    <location>
        <position position="202"/>
    </location>
    <ligand>
        <name>Fe cation</name>
        <dbReference type="ChEBI" id="CHEBI:24875"/>
    </ligand>
</feature>
<evidence type="ECO:0000256" key="7">
    <source>
        <dbReference type="PIRSR" id="PIRSR601273-2"/>
    </source>
</evidence>
<keyword evidence="4" id="KW-0560">Oxidoreductase</keyword>
<keyword evidence="3 7" id="KW-0479">Metal-binding</keyword>
<dbReference type="PANTHER" id="PTHR11473:SF24">
    <property type="entry name" value="PHENYLALANINE-4-HYDROXYLASE"/>
    <property type="match status" value="1"/>
</dbReference>
<dbReference type="GO" id="GO:0004505">
    <property type="term" value="F:phenylalanine 4-monooxygenase activity"/>
    <property type="evidence" value="ECO:0007669"/>
    <property type="project" value="UniProtKB-ARBA"/>
</dbReference>
<dbReference type="InterPro" id="IPR001273">
    <property type="entry name" value="ArAA_hydroxylase"/>
</dbReference>
<protein>
    <recommendedName>
        <fullName evidence="8">Biopterin-dependent aromatic amino acid hydroxylase family profile domain-containing protein</fullName>
    </recommendedName>
</protein>
<evidence type="ECO:0000313" key="10">
    <source>
        <dbReference type="Proteomes" id="UP000178700"/>
    </source>
</evidence>
<keyword evidence="6" id="KW-0503">Monooxygenase</keyword>
<evidence type="ECO:0000256" key="6">
    <source>
        <dbReference type="ARBA" id="ARBA00023033"/>
    </source>
</evidence>
<dbReference type="InterPro" id="IPR036329">
    <property type="entry name" value="Aro-AA_hydroxylase_C_sf"/>
</dbReference>
<comment type="similarity">
    <text evidence="2">Belongs to the biopterin-dependent aromatic amino acid hydroxylase family.</text>
</comment>
<dbReference type="InterPro" id="IPR036951">
    <property type="entry name" value="ArAA_hydroxylase_sf"/>
</dbReference>
<keyword evidence="5 7" id="KW-0408">Iron</keyword>
<dbReference type="InterPro" id="IPR019774">
    <property type="entry name" value="Aromatic-AA_hydroxylase_C"/>
</dbReference>
<dbReference type="PROSITE" id="PS51410">
    <property type="entry name" value="BH4_AAA_HYDROXYL_2"/>
    <property type="match status" value="1"/>
</dbReference>
<evidence type="ECO:0000256" key="4">
    <source>
        <dbReference type="ARBA" id="ARBA00023002"/>
    </source>
</evidence>
<sequence length="278" mass="31864">MSSATLIQPLHTLPILDLDHPGAHDQEYRKRREIITNAALEFHAQQSLSLPLVEYTTEEHKVWQHVYKKLKHLHDKHASSLYNQGRTLLNLPQNHIPQLAHLSEQLQQLSNFHLEPIHGLVDARIFLSKLANNTMLCTQYIRHPSKPEFTPEPDIIHEVLGHVPLFTNPQLNKISQLIGKAAISATKSQLLSLTRLYWYTIEYGLIKEHNQIKALGAGLLGGIHDLQNAFSGHAIHKPFNMQEIINTDFNYSFEQPHFFVIPSLDNLQTETEQLIKSF</sequence>
<dbReference type="Gene3D" id="1.10.800.10">
    <property type="entry name" value="Aromatic amino acid hydroxylase"/>
    <property type="match status" value="1"/>
</dbReference>
<name>A0A1F6V873_9BACT</name>
<dbReference type="InterPro" id="IPR018301">
    <property type="entry name" value="ArAA_hydroxylase_Fe/CU_BS"/>
</dbReference>
<reference evidence="9 10" key="1">
    <citation type="journal article" date="2016" name="Nat. Commun.">
        <title>Thousands of microbial genomes shed light on interconnected biogeochemical processes in an aquifer system.</title>
        <authorList>
            <person name="Anantharaman K."/>
            <person name="Brown C.T."/>
            <person name="Hug L.A."/>
            <person name="Sharon I."/>
            <person name="Castelle C.J."/>
            <person name="Probst A.J."/>
            <person name="Thomas B.C."/>
            <person name="Singh A."/>
            <person name="Wilkins M.J."/>
            <person name="Karaoz U."/>
            <person name="Brodie E.L."/>
            <person name="Williams K.H."/>
            <person name="Hubbard S.S."/>
            <person name="Banfield J.F."/>
        </authorList>
    </citation>
    <scope>NUCLEOTIDE SEQUENCE [LARGE SCALE GENOMIC DNA]</scope>
</reference>
<evidence type="ECO:0000313" key="9">
    <source>
        <dbReference type="EMBL" id="OGI65694.1"/>
    </source>
</evidence>
<feature type="binding site" evidence="7">
    <location>
        <position position="157"/>
    </location>
    <ligand>
        <name>Fe cation</name>
        <dbReference type="ChEBI" id="CHEBI:24875"/>
    </ligand>
</feature>
<evidence type="ECO:0000256" key="3">
    <source>
        <dbReference type="ARBA" id="ARBA00022723"/>
    </source>
</evidence>
<dbReference type="EMBL" id="MFTJ01000022">
    <property type="protein sequence ID" value="OGI65694.1"/>
    <property type="molecule type" value="Genomic_DNA"/>
</dbReference>